<accession>A0A9W6ZRZ0</accession>
<dbReference type="EMBL" id="BRXY01000058">
    <property type="protein sequence ID" value="GMH59397.1"/>
    <property type="molecule type" value="Genomic_DNA"/>
</dbReference>
<dbReference type="Proteomes" id="UP001165085">
    <property type="component" value="Unassembled WGS sequence"/>
</dbReference>
<sequence>MLPSPSFPFPLNSQILVHSPPLATHTAFVISYPHPTKVKVKWEIRGDTDIVDVEVCEMVKGRRRVKTKRWSQEKVVEKKKKGGEPVGKKKVDSNMGVQSDEGLGWWEVASDDETVTYEPFKFKDDDYGDDGGEGSDGGLERESYDDEWSVEDEGISPVKNERSQETKVVDEVVKKKAIDVVAGGGRNPNVIDLTLDSDDEVLEPLLKRTGGKRKIILDDGDEDDDIEVWDAPKRVINESDIIDLMD</sequence>
<gene>
    <name evidence="2" type="ORF">TrST_g14328</name>
</gene>
<evidence type="ECO:0000313" key="3">
    <source>
        <dbReference type="Proteomes" id="UP001165085"/>
    </source>
</evidence>
<feature type="region of interest" description="Disordered" evidence="1">
    <location>
        <begin position="74"/>
        <end position="94"/>
    </location>
</feature>
<proteinExistence type="predicted"/>
<feature type="region of interest" description="Disordered" evidence="1">
    <location>
        <begin position="120"/>
        <end position="152"/>
    </location>
</feature>
<organism evidence="2 3">
    <name type="scientific">Triparma strigata</name>
    <dbReference type="NCBI Taxonomy" id="1606541"/>
    <lineage>
        <taxon>Eukaryota</taxon>
        <taxon>Sar</taxon>
        <taxon>Stramenopiles</taxon>
        <taxon>Ochrophyta</taxon>
        <taxon>Bolidophyceae</taxon>
        <taxon>Parmales</taxon>
        <taxon>Triparmaceae</taxon>
        <taxon>Triparma</taxon>
    </lineage>
</organism>
<name>A0A9W6ZRZ0_9STRA</name>
<evidence type="ECO:0000313" key="2">
    <source>
        <dbReference type="EMBL" id="GMH59397.1"/>
    </source>
</evidence>
<feature type="compositionally biased region" description="Basic and acidic residues" evidence="1">
    <location>
        <begin position="74"/>
        <end position="92"/>
    </location>
</feature>
<evidence type="ECO:0000256" key="1">
    <source>
        <dbReference type="SAM" id="MobiDB-lite"/>
    </source>
</evidence>
<keyword evidence="3" id="KW-1185">Reference proteome</keyword>
<dbReference type="AlphaFoldDB" id="A0A9W6ZRZ0"/>
<protein>
    <submittedName>
        <fullName evidence="2">Uncharacterized protein</fullName>
    </submittedName>
</protein>
<reference evidence="3" key="1">
    <citation type="journal article" date="2023" name="Commun. Biol.">
        <title>Genome analysis of Parmales, the sister group of diatoms, reveals the evolutionary specialization of diatoms from phago-mixotrophs to photoautotrophs.</title>
        <authorList>
            <person name="Ban H."/>
            <person name="Sato S."/>
            <person name="Yoshikawa S."/>
            <person name="Yamada K."/>
            <person name="Nakamura Y."/>
            <person name="Ichinomiya M."/>
            <person name="Sato N."/>
            <person name="Blanc-Mathieu R."/>
            <person name="Endo H."/>
            <person name="Kuwata A."/>
            <person name="Ogata H."/>
        </authorList>
    </citation>
    <scope>NUCLEOTIDE SEQUENCE [LARGE SCALE GENOMIC DNA]</scope>
    <source>
        <strain evidence="3">NIES 3701</strain>
    </source>
</reference>
<feature type="compositionally biased region" description="Acidic residues" evidence="1">
    <location>
        <begin position="143"/>
        <end position="152"/>
    </location>
</feature>
<comment type="caution">
    <text evidence="2">The sequence shown here is derived from an EMBL/GenBank/DDBJ whole genome shotgun (WGS) entry which is preliminary data.</text>
</comment>